<evidence type="ECO:0000313" key="3">
    <source>
        <dbReference type="Proteomes" id="UP001188597"/>
    </source>
</evidence>
<comment type="caution">
    <text evidence="2">The sequence shown here is derived from an EMBL/GenBank/DDBJ whole genome shotgun (WGS) entry which is preliminary data.</text>
</comment>
<dbReference type="EMBL" id="JAVXUP010000848">
    <property type="protein sequence ID" value="KAK3019872.1"/>
    <property type="molecule type" value="Genomic_DNA"/>
</dbReference>
<dbReference type="Proteomes" id="UP001188597">
    <property type="component" value="Unassembled WGS sequence"/>
</dbReference>
<feature type="compositionally biased region" description="Basic and acidic residues" evidence="1">
    <location>
        <begin position="15"/>
        <end position="29"/>
    </location>
</feature>
<feature type="region of interest" description="Disordered" evidence="1">
    <location>
        <begin position="1"/>
        <end position="40"/>
    </location>
</feature>
<organism evidence="2 3">
    <name type="scientific">Escallonia herrerae</name>
    <dbReference type="NCBI Taxonomy" id="1293975"/>
    <lineage>
        <taxon>Eukaryota</taxon>
        <taxon>Viridiplantae</taxon>
        <taxon>Streptophyta</taxon>
        <taxon>Embryophyta</taxon>
        <taxon>Tracheophyta</taxon>
        <taxon>Spermatophyta</taxon>
        <taxon>Magnoliopsida</taxon>
        <taxon>eudicotyledons</taxon>
        <taxon>Gunneridae</taxon>
        <taxon>Pentapetalae</taxon>
        <taxon>asterids</taxon>
        <taxon>campanulids</taxon>
        <taxon>Escalloniales</taxon>
        <taxon>Escalloniaceae</taxon>
        <taxon>Escallonia</taxon>
    </lineage>
</organism>
<keyword evidence="3" id="KW-1185">Reference proteome</keyword>
<feature type="compositionally biased region" description="Basic and acidic residues" evidence="1">
    <location>
        <begin position="138"/>
        <end position="152"/>
    </location>
</feature>
<evidence type="ECO:0000313" key="2">
    <source>
        <dbReference type="EMBL" id="KAK3019872.1"/>
    </source>
</evidence>
<proteinExistence type="predicted"/>
<name>A0AA88W311_9ASTE</name>
<feature type="region of interest" description="Disordered" evidence="1">
    <location>
        <begin position="131"/>
        <end position="156"/>
    </location>
</feature>
<evidence type="ECO:0000256" key="1">
    <source>
        <dbReference type="SAM" id="MobiDB-lite"/>
    </source>
</evidence>
<reference evidence="2" key="1">
    <citation type="submission" date="2022-12" db="EMBL/GenBank/DDBJ databases">
        <title>Draft genome assemblies for two species of Escallonia (Escalloniales).</title>
        <authorList>
            <person name="Chanderbali A."/>
            <person name="Dervinis C."/>
            <person name="Anghel I."/>
            <person name="Soltis D."/>
            <person name="Soltis P."/>
            <person name="Zapata F."/>
        </authorList>
    </citation>
    <scope>NUCLEOTIDE SEQUENCE</scope>
    <source>
        <strain evidence="2">UCBG64.0493</strain>
        <tissue evidence="2">Leaf</tissue>
    </source>
</reference>
<sequence length="222" mass="25182">MVSFHTPLSPTRRKMIPEFENTSKKRNWEESQAEGMSQNLTRGKIMKSIFDADKRLRTPLPLEWQRCLDIESGQIDFFNTRTRTRTSRDPRTSPEPPSPSHMSLDLELNLPCGSIGKNHVGDNFTKHISGSVSNISGHDQEANSTRDAKKMDGSGLKRSPSWLTFEGDNQEMVTAVCKKCHMLVMMFKSSPACPNCKFMHPLDETPPSLFNRKSEPLMLRIA</sequence>
<accession>A0AA88W311</accession>
<feature type="region of interest" description="Disordered" evidence="1">
    <location>
        <begin position="79"/>
        <end position="104"/>
    </location>
</feature>
<dbReference type="PANTHER" id="PTHR14791:SF42">
    <property type="entry name" value="F16L1.2 PROTEIN"/>
    <property type="match status" value="1"/>
</dbReference>
<dbReference type="AlphaFoldDB" id="A0AA88W311"/>
<dbReference type="InterPro" id="IPR051105">
    <property type="entry name" value="WWC/KIBRA_Hippo_Reg"/>
</dbReference>
<dbReference type="PANTHER" id="PTHR14791">
    <property type="entry name" value="BOMB/KIRA PROTEINS"/>
    <property type="match status" value="1"/>
</dbReference>
<protein>
    <submittedName>
        <fullName evidence="2">Uncharacterized protein</fullName>
    </submittedName>
</protein>
<gene>
    <name evidence="2" type="ORF">RJ639_004180</name>
</gene>